<keyword evidence="1" id="KW-0472">Membrane</keyword>
<evidence type="ECO:0008006" key="4">
    <source>
        <dbReference type="Google" id="ProtNLM"/>
    </source>
</evidence>
<protein>
    <recommendedName>
        <fullName evidence="4">DUF2304 domain-containing protein</fullName>
    </recommendedName>
</protein>
<sequence>MQIVVQILLVLGVIFLSFVLMRGSANARHMAVRRMMTMFFALAAIVSIFWPALLQRIANLVGVGRGTDLVLYAFIVTLLIFMATTYQRFRVQEVALTKLARTIALKEADKPWLNERA</sequence>
<accession>A0AAE3YGK4</accession>
<feature type="transmembrane region" description="Helical" evidence="1">
    <location>
        <begin position="69"/>
        <end position="86"/>
    </location>
</feature>
<keyword evidence="3" id="KW-1185">Reference proteome</keyword>
<comment type="caution">
    <text evidence="2">The sequence shown here is derived from an EMBL/GenBank/DDBJ whole genome shotgun (WGS) entry which is preliminary data.</text>
</comment>
<proteinExistence type="predicted"/>
<evidence type="ECO:0000256" key="1">
    <source>
        <dbReference type="SAM" id="Phobius"/>
    </source>
</evidence>
<dbReference type="InterPro" id="IPR019277">
    <property type="entry name" value="DUF2304"/>
</dbReference>
<dbReference type="EMBL" id="JAVDUI010000001">
    <property type="protein sequence ID" value="MDR6891406.1"/>
    <property type="molecule type" value="Genomic_DNA"/>
</dbReference>
<dbReference type="Proteomes" id="UP001247307">
    <property type="component" value="Unassembled WGS sequence"/>
</dbReference>
<keyword evidence="1" id="KW-1133">Transmembrane helix</keyword>
<evidence type="ECO:0000313" key="3">
    <source>
        <dbReference type="Proteomes" id="UP001247307"/>
    </source>
</evidence>
<gene>
    <name evidence="2" type="ORF">J2S35_000346</name>
</gene>
<feature type="transmembrane region" description="Helical" evidence="1">
    <location>
        <begin position="37"/>
        <end position="57"/>
    </location>
</feature>
<keyword evidence="1" id="KW-0812">Transmembrane</keyword>
<dbReference type="AlphaFoldDB" id="A0AAE3YGK4"/>
<dbReference type="RefSeq" id="WP_309849159.1">
    <property type="nucleotide sequence ID" value="NZ_BAAAIU010000024.1"/>
</dbReference>
<reference evidence="2" key="1">
    <citation type="submission" date="2023-07" db="EMBL/GenBank/DDBJ databases">
        <title>Sequencing the genomes of 1000 actinobacteria strains.</title>
        <authorList>
            <person name="Klenk H.-P."/>
        </authorList>
    </citation>
    <scope>NUCLEOTIDE SEQUENCE</scope>
    <source>
        <strain evidence="2">DSM 13988</strain>
    </source>
</reference>
<organism evidence="2 3">
    <name type="scientific">Falsarthrobacter nasiphocae</name>
    <dbReference type="NCBI Taxonomy" id="189863"/>
    <lineage>
        <taxon>Bacteria</taxon>
        <taxon>Bacillati</taxon>
        <taxon>Actinomycetota</taxon>
        <taxon>Actinomycetes</taxon>
        <taxon>Micrococcales</taxon>
        <taxon>Micrococcaceae</taxon>
        <taxon>Falsarthrobacter</taxon>
    </lineage>
</organism>
<feature type="transmembrane region" description="Helical" evidence="1">
    <location>
        <begin position="6"/>
        <end position="25"/>
    </location>
</feature>
<name>A0AAE3YGK4_9MICC</name>
<evidence type="ECO:0000313" key="2">
    <source>
        <dbReference type="EMBL" id="MDR6891406.1"/>
    </source>
</evidence>
<dbReference type="Pfam" id="PF10066">
    <property type="entry name" value="DUF2304"/>
    <property type="match status" value="1"/>
</dbReference>